<dbReference type="EMBL" id="BFAV01000182">
    <property type="protein sequence ID" value="GBF35774.1"/>
    <property type="molecule type" value="Genomic_DNA"/>
</dbReference>
<protein>
    <submittedName>
        <fullName evidence="1">N-methylhydantoinase B</fullName>
    </submittedName>
</protein>
<dbReference type="Proteomes" id="UP000239549">
    <property type="component" value="Unassembled WGS sequence"/>
</dbReference>
<proteinExistence type="predicted"/>
<accession>A0A2L2XIG9</accession>
<name>A0A2L2XIG9_9FIRM</name>
<keyword evidence="2" id="KW-1185">Reference proteome</keyword>
<sequence length="44" mass="5111">MRRDVLEELVSKRRAEEIYGVIFKDGTLEIDTSATAEKRNSLNR</sequence>
<evidence type="ECO:0000313" key="1">
    <source>
        <dbReference type="EMBL" id="GBF35774.1"/>
    </source>
</evidence>
<comment type="caution">
    <text evidence="1">The sequence shown here is derived from an EMBL/GenBank/DDBJ whole genome shotgun (WGS) entry which is preliminary data.</text>
</comment>
<reference evidence="2" key="1">
    <citation type="submission" date="2018-02" db="EMBL/GenBank/DDBJ databases">
        <title>Genome sequence of Desulfocucumis palustris strain NAW-5.</title>
        <authorList>
            <person name="Watanabe M."/>
            <person name="Kojima H."/>
            <person name="Fukui M."/>
        </authorList>
    </citation>
    <scope>NUCLEOTIDE SEQUENCE [LARGE SCALE GENOMIC DNA]</scope>
    <source>
        <strain evidence="2">NAW-5</strain>
    </source>
</reference>
<evidence type="ECO:0000313" key="2">
    <source>
        <dbReference type="Proteomes" id="UP000239549"/>
    </source>
</evidence>
<dbReference type="AlphaFoldDB" id="A0A2L2XIG9"/>
<organism evidence="1 2">
    <name type="scientific">Desulfocucumis palustris</name>
    <dbReference type="NCBI Taxonomy" id="1898651"/>
    <lineage>
        <taxon>Bacteria</taxon>
        <taxon>Bacillati</taxon>
        <taxon>Bacillota</taxon>
        <taxon>Clostridia</taxon>
        <taxon>Eubacteriales</taxon>
        <taxon>Desulfocucumaceae</taxon>
        <taxon>Desulfocucumis</taxon>
    </lineage>
</organism>
<gene>
    <name evidence="1" type="ORF">DCCM_4909</name>
</gene>
<dbReference type="RefSeq" id="WP_269433770.1">
    <property type="nucleotide sequence ID" value="NZ_BFAV01000182.1"/>
</dbReference>